<name>A0A2H0NEI9_9BACT</name>
<dbReference type="AlphaFoldDB" id="A0A2H0NEI9"/>
<reference evidence="1 2" key="1">
    <citation type="submission" date="2017-09" db="EMBL/GenBank/DDBJ databases">
        <title>Depth-based differentiation of microbial function through sediment-hosted aquifers and enrichment of novel symbionts in the deep terrestrial subsurface.</title>
        <authorList>
            <person name="Probst A.J."/>
            <person name="Ladd B."/>
            <person name="Jarett J.K."/>
            <person name="Geller-Mcgrath D.E."/>
            <person name="Sieber C.M."/>
            <person name="Emerson J.B."/>
            <person name="Anantharaman K."/>
            <person name="Thomas B.C."/>
            <person name="Malmstrom R."/>
            <person name="Stieglmeier M."/>
            <person name="Klingl A."/>
            <person name="Woyke T."/>
            <person name="Ryan C.M."/>
            <person name="Banfield J.F."/>
        </authorList>
    </citation>
    <scope>NUCLEOTIDE SEQUENCE [LARGE SCALE GENOMIC DNA]</scope>
    <source>
        <strain evidence="1">CG11_big_fil_rev_8_21_14_0_20_36_20</strain>
    </source>
</reference>
<comment type="caution">
    <text evidence="1">The sequence shown here is derived from an EMBL/GenBank/DDBJ whole genome shotgun (WGS) entry which is preliminary data.</text>
</comment>
<proteinExistence type="predicted"/>
<sequence>MKLPDGFVQEKQKQKQKKEYPFYLCKRDSPKMVKWSLFESEKSKKMFFWTKILCQFLDNLQKVIAK</sequence>
<evidence type="ECO:0000313" key="2">
    <source>
        <dbReference type="Proteomes" id="UP000230564"/>
    </source>
</evidence>
<protein>
    <submittedName>
        <fullName evidence="1">Uncharacterized protein</fullName>
    </submittedName>
</protein>
<accession>A0A2H0NEI9</accession>
<gene>
    <name evidence="1" type="ORF">COV55_00205</name>
</gene>
<dbReference type="Proteomes" id="UP000230564">
    <property type="component" value="Unassembled WGS sequence"/>
</dbReference>
<dbReference type="EMBL" id="PCWQ01000004">
    <property type="protein sequence ID" value="PIR07310.1"/>
    <property type="molecule type" value="Genomic_DNA"/>
</dbReference>
<organism evidence="1 2">
    <name type="scientific">Candidatus Komeilibacteria bacterium CG11_big_fil_rev_8_21_14_0_20_36_20</name>
    <dbReference type="NCBI Taxonomy" id="1974477"/>
    <lineage>
        <taxon>Bacteria</taxon>
        <taxon>Candidatus Komeiliibacteriota</taxon>
    </lineage>
</organism>
<evidence type="ECO:0000313" key="1">
    <source>
        <dbReference type="EMBL" id="PIR07310.1"/>
    </source>
</evidence>